<name>A0A067CM64_SAPPC</name>
<keyword evidence="3" id="KW-1185">Reference proteome</keyword>
<reference evidence="2 3" key="1">
    <citation type="journal article" date="2013" name="PLoS Genet.">
        <title>Distinctive expansion of potential virulence genes in the genome of the oomycete fish pathogen Saprolegnia parasitica.</title>
        <authorList>
            <person name="Jiang R.H."/>
            <person name="de Bruijn I."/>
            <person name="Haas B.J."/>
            <person name="Belmonte R."/>
            <person name="Lobach L."/>
            <person name="Christie J."/>
            <person name="van den Ackerveken G."/>
            <person name="Bottin A."/>
            <person name="Bulone V."/>
            <person name="Diaz-Moreno S.M."/>
            <person name="Dumas B."/>
            <person name="Fan L."/>
            <person name="Gaulin E."/>
            <person name="Govers F."/>
            <person name="Grenville-Briggs L.J."/>
            <person name="Horner N.R."/>
            <person name="Levin J.Z."/>
            <person name="Mammella M."/>
            <person name="Meijer H.J."/>
            <person name="Morris P."/>
            <person name="Nusbaum C."/>
            <person name="Oome S."/>
            <person name="Phillips A.J."/>
            <person name="van Rooyen D."/>
            <person name="Rzeszutek E."/>
            <person name="Saraiva M."/>
            <person name="Secombes C.J."/>
            <person name="Seidl M.F."/>
            <person name="Snel B."/>
            <person name="Stassen J.H."/>
            <person name="Sykes S."/>
            <person name="Tripathy S."/>
            <person name="van den Berg H."/>
            <person name="Vega-Arreguin J.C."/>
            <person name="Wawra S."/>
            <person name="Young S.K."/>
            <person name="Zeng Q."/>
            <person name="Dieguez-Uribeondo J."/>
            <person name="Russ C."/>
            <person name="Tyler B.M."/>
            <person name="van West P."/>
        </authorList>
    </citation>
    <scope>NUCLEOTIDE SEQUENCE [LARGE SCALE GENOMIC DNA]</scope>
    <source>
        <strain evidence="2 3">CBS 223.65</strain>
    </source>
</reference>
<dbReference type="STRING" id="695850.A0A067CM64"/>
<proteinExistence type="predicted"/>
<accession>A0A067CM64</accession>
<dbReference type="Gene3D" id="3.10.20.360">
    <property type="entry name" value="CKK domain"/>
    <property type="match status" value="1"/>
</dbReference>
<dbReference type="InterPro" id="IPR014797">
    <property type="entry name" value="CKK_CAMSAP"/>
</dbReference>
<dbReference type="PANTHER" id="PTHR21595">
    <property type="entry name" value="PATRONIN"/>
    <property type="match status" value="1"/>
</dbReference>
<dbReference type="GO" id="GO:0005516">
    <property type="term" value="F:calmodulin binding"/>
    <property type="evidence" value="ECO:0007669"/>
    <property type="project" value="InterPro"/>
</dbReference>
<dbReference type="Pfam" id="PF08683">
    <property type="entry name" value="CAMSAP_CKK"/>
    <property type="match status" value="1"/>
</dbReference>
<dbReference type="Proteomes" id="UP000030745">
    <property type="component" value="Unassembled WGS sequence"/>
</dbReference>
<dbReference type="EMBL" id="KK583214">
    <property type="protein sequence ID" value="KDO27917.1"/>
    <property type="molecule type" value="Genomic_DNA"/>
</dbReference>
<gene>
    <name evidence="2" type="ORF">SPRG_07190</name>
</gene>
<dbReference type="InterPro" id="IPR032940">
    <property type="entry name" value="CAMSAP"/>
</dbReference>
<dbReference type="SUPFAM" id="SSF50346">
    <property type="entry name" value="PRC-barrel domain"/>
    <property type="match status" value="1"/>
</dbReference>
<dbReference type="AlphaFoldDB" id="A0A067CM64"/>
<dbReference type="InterPro" id="IPR038209">
    <property type="entry name" value="CKK_dom_sf"/>
</dbReference>
<dbReference type="InterPro" id="IPR011033">
    <property type="entry name" value="PRC_barrel-like_sf"/>
</dbReference>
<dbReference type="PANTHER" id="PTHR21595:SF0">
    <property type="entry name" value="PATRONIN"/>
    <property type="match status" value="1"/>
</dbReference>
<protein>
    <recommendedName>
        <fullName evidence="1">CKK domain-containing protein</fullName>
    </recommendedName>
</protein>
<evidence type="ECO:0000313" key="3">
    <source>
        <dbReference type="Proteomes" id="UP000030745"/>
    </source>
</evidence>
<dbReference type="GO" id="GO:0008017">
    <property type="term" value="F:microtubule binding"/>
    <property type="evidence" value="ECO:0007669"/>
    <property type="project" value="InterPro"/>
</dbReference>
<feature type="domain" description="CKK" evidence="1">
    <location>
        <begin position="301"/>
        <end position="441"/>
    </location>
</feature>
<dbReference type="PROSITE" id="PS51508">
    <property type="entry name" value="CKK"/>
    <property type="match status" value="1"/>
</dbReference>
<dbReference type="GeneID" id="24129488"/>
<sequence>MAKKLVLSMAAQEHAGFAFAAQLLSLDAPSSSHLKKETLSPWVVHAHHCGLDFRVGMPPPPTLAIARPPSTLGSVVDLADTIACLHERRPACLHLAFDAKIMVLWLHSPDKFLLYVCPAKVKVLKSLQEVVAKMTDDVDSDEPCTLRLLVSTNNQTNASPSAEIPLPDTSPVPHQVPRLASPCPTRTLSPSKAASAYPLPNYKAKLGATTWALLELQAAALAANTTGVSDRPSLVQFRLAPRQETVVRQPTSVDLHFVGVEAPPTLDRSQRLAELRAEKIKAQRLRQLETRRLQIQARAPLDDPKVAASKPSNRQLIQNAIEYTLLAGVACEKERTKVLGVLSTHPSENFVVALKGSALDSRKMTYRGLYVLDPTSGVVSRVLGSGPNTLDASSVMQFFRYNSGKKAFVGVSTRSFTVATDAAAVPDDCFRPLKAKRPSYL</sequence>
<dbReference type="RefSeq" id="XP_012201374.1">
    <property type="nucleotide sequence ID" value="XM_012345984.1"/>
</dbReference>
<dbReference type="SMART" id="SM01051">
    <property type="entry name" value="CAMSAP_CKK"/>
    <property type="match status" value="1"/>
</dbReference>
<dbReference type="OrthoDB" id="2125658at2759"/>
<evidence type="ECO:0000313" key="2">
    <source>
        <dbReference type="EMBL" id="KDO27917.1"/>
    </source>
</evidence>
<evidence type="ECO:0000259" key="1">
    <source>
        <dbReference type="PROSITE" id="PS51508"/>
    </source>
</evidence>
<dbReference type="KEGG" id="spar:SPRG_07190"/>
<dbReference type="VEuPathDB" id="FungiDB:SPRG_07190"/>
<organism evidence="2 3">
    <name type="scientific">Saprolegnia parasitica (strain CBS 223.65)</name>
    <dbReference type="NCBI Taxonomy" id="695850"/>
    <lineage>
        <taxon>Eukaryota</taxon>
        <taxon>Sar</taxon>
        <taxon>Stramenopiles</taxon>
        <taxon>Oomycota</taxon>
        <taxon>Saprolegniomycetes</taxon>
        <taxon>Saprolegniales</taxon>
        <taxon>Saprolegniaceae</taxon>
        <taxon>Saprolegnia</taxon>
    </lineage>
</organism>